<organism evidence="1 2">
    <name type="scientific">Dillenia turbinata</name>
    <dbReference type="NCBI Taxonomy" id="194707"/>
    <lineage>
        <taxon>Eukaryota</taxon>
        <taxon>Viridiplantae</taxon>
        <taxon>Streptophyta</taxon>
        <taxon>Embryophyta</taxon>
        <taxon>Tracheophyta</taxon>
        <taxon>Spermatophyta</taxon>
        <taxon>Magnoliopsida</taxon>
        <taxon>eudicotyledons</taxon>
        <taxon>Gunneridae</taxon>
        <taxon>Pentapetalae</taxon>
        <taxon>Dilleniales</taxon>
        <taxon>Dilleniaceae</taxon>
        <taxon>Dillenia</taxon>
    </lineage>
</organism>
<name>A0AAN8WJE5_9MAGN</name>
<protein>
    <submittedName>
        <fullName evidence="1">Uncharacterized protein</fullName>
    </submittedName>
</protein>
<evidence type="ECO:0000313" key="1">
    <source>
        <dbReference type="EMBL" id="KAK6947262.1"/>
    </source>
</evidence>
<dbReference type="AlphaFoldDB" id="A0AAN8WJE5"/>
<evidence type="ECO:0000313" key="2">
    <source>
        <dbReference type="Proteomes" id="UP001370490"/>
    </source>
</evidence>
<accession>A0AAN8WJE5</accession>
<comment type="caution">
    <text evidence="1">The sequence shown here is derived from an EMBL/GenBank/DDBJ whole genome shotgun (WGS) entry which is preliminary data.</text>
</comment>
<proteinExistence type="predicted"/>
<dbReference type="EMBL" id="JBAMMX010000001">
    <property type="protein sequence ID" value="KAK6947262.1"/>
    <property type="molecule type" value="Genomic_DNA"/>
</dbReference>
<gene>
    <name evidence="1" type="ORF">RJ641_000735</name>
</gene>
<sequence length="213" mass="24198">MQCYRELEELLRERGKSGGPYKSSSSSKVDSFIQFPDKVNGNGMIRFHFVSYEVNDHLSRMEVSRRAWDYPSTMQIEEPTTVEMQSGENAVTGVDPIPEECILSSQSSTTPQDNIEPDNMTYELAWNTVKKLDAWGIDAFQTADHLQMVLLLVVHGTQKNLLNCSGSNGFVKVIAVTIVCFKREKDREALGYGPIKYHGKWPFKRIYGFQVCN</sequence>
<keyword evidence="2" id="KW-1185">Reference proteome</keyword>
<reference evidence="1 2" key="1">
    <citation type="submission" date="2023-12" db="EMBL/GenBank/DDBJ databases">
        <title>A high-quality genome assembly for Dillenia turbinata (Dilleniales).</title>
        <authorList>
            <person name="Chanderbali A."/>
        </authorList>
    </citation>
    <scope>NUCLEOTIDE SEQUENCE [LARGE SCALE GENOMIC DNA]</scope>
    <source>
        <strain evidence="1">LSX21</strain>
        <tissue evidence="1">Leaf</tissue>
    </source>
</reference>
<dbReference type="Proteomes" id="UP001370490">
    <property type="component" value="Unassembled WGS sequence"/>
</dbReference>